<proteinExistence type="predicted"/>
<evidence type="ECO:0000256" key="1">
    <source>
        <dbReference type="SAM" id="MobiDB-lite"/>
    </source>
</evidence>
<keyword evidence="3" id="KW-1185">Reference proteome</keyword>
<gene>
    <name evidence="2" type="ORF">BCR39DRAFT_537845</name>
</gene>
<dbReference type="OrthoDB" id="2572208at2759"/>
<organism evidence="2 3">
    <name type="scientific">Naematelia encephala</name>
    <dbReference type="NCBI Taxonomy" id="71784"/>
    <lineage>
        <taxon>Eukaryota</taxon>
        <taxon>Fungi</taxon>
        <taxon>Dikarya</taxon>
        <taxon>Basidiomycota</taxon>
        <taxon>Agaricomycotina</taxon>
        <taxon>Tremellomycetes</taxon>
        <taxon>Tremellales</taxon>
        <taxon>Naemateliaceae</taxon>
        <taxon>Naematelia</taxon>
    </lineage>
</organism>
<dbReference type="Proteomes" id="UP000193986">
    <property type="component" value="Unassembled WGS sequence"/>
</dbReference>
<comment type="caution">
    <text evidence="2">The sequence shown here is derived from an EMBL/GenBank/DDBJ whole genome shotgun (WGS) entry which is preliminary data.</text>
</comment>
<protein>
    <submittedName>
        <fullName evidence="2">Uncharacterized protein</fullName>
    </submittedName>
</protein>
<feature type="region of interest" description="Disordered" evidence="1">
    <location>
        <begin position="30"/>
        <end position="70"/>
    </location>
</feature>
<name>A0A1Y2AZE7_9TREE</name>
<feature type="compositionally biased region" description="Polar residues" evidence="1">
    <location>
        <begin position="46"/>
        <end position="60"/>
    </location>
</feature>
<sequence>MSPSDNSSHTPAKRVAPISASAFAFTLNASSSKKPKPPLAPPTSFAAGTSSKLAETSIKSEPNVEAQATPRKTLFQTLDALPTPIVPRPQHRISSVFGSPSALKTPSKSKIKEENTEVARALRPVGDLRGGISVEQLGKRTGQVKEEHEGVGVSPSKHKGGLKWSGKGPLPPSMQLQRLLQSHTSSTLLFYTSTHRSLFGPASVRRMLDNSKLHPTAIEHLRTAPLVLEILSIIPGVSQNGLMAHSCVLVERAALTLVPEESSSDRSAIEAAPIVVIFESVPAESPRLGMDPRLLSTKIESGMPSRQFQAGVWAPWSEVTLPIVADVNLPSRVGQSCKALFVSRYLIAEAMV</sequence>
<evidence type="ECO:0000313" key="3">
    <source>
        <dbReference type="Proteomes" id="UP000193986"/>
    </source>
</evidence>
<evidence type="ECO:0000313" key="2">
    <source>
        <dbReference type="EMBL" id="ORY27670.1"/>
    </source>
</evidence>
<dbReference type="AlphaFoldDB" id="A0A1Y2AZE7"/>
<feature type="region of interest" description="Disordered" evidence="1">
    <location>
        <begin position="140"/>
        <end position="164"/>
    </location>
</feature>
<dbReference type="InParanoid" id="A0A1Y2AZE7"/>
<dbReference type="STRING" id="71784.A0A1Y2AZE7"/>
<feature type="compositionally biased region" description="Polar residues" evidence="1">
    <location>
        <begin position="92"/>
        <end position="108"/>
    </location>
</feature>
<reference evidence="2 3" key="1">
    <citation type="submission" date="2016-07" db="EMBL/GenBank/DDBJ databases">
        <title>Pervasive Adenine N6-methylation of Active Genes in Fungi.</title>
        <authorList>
            <consortium name="DOE Joint Genome Institute"/>
            <person name="Mondo S.J."/>
            <person name="Dannebaum R.O."/>
            <person name="Kuo R.C."/>
            <person name="Labutti K."/>
            <person name="Haridas S."/>
            <person name="Kuo A."/>
            <person name="Salamov A."/>
            <person name="Ahrendt S.R."/>
            <person name="Lipzen A."/>
            <person name="Sullivan W."/>
            <person name="Andreopoulos W.B."/>
            <person name="Clum A."/>
            <person name="Lindquist E."/>
            <person name="Daum C."/>
            <person name="Ramamoorthy G.K."/>
            <person name="Gryganskyi A."/>
            <person name="Culley D."/>
            <person name="Magnuson J.K."/>
            <person name="James T.Y."/>
            <person name="O'Malley M.A."/>
            <person name="Stajich J.E."/>
            <person name="Spatafora J.W."/>
            <person name="Visel A."/>
            <person name="Grigoriev I.V."/>
        </authorList>
    </citation>
    <scope>NUCLEOTIDE SEQUENCE [LARGE SCALE GENOMIC DNA]</scope>
    <source>
        <strain evidence="2 3">68-887.2</strain>
    </source>
</reference>
<dbReference type="EMBL" id="MCFC01000037">
    <property type="protein sequence ID" value="ORY27670.1"/>
    <property type="molecule type" value="Genomic_DNA"/>
</dbReference>
<feature type="region of interest" description="Disordered" evidence="1">
    <location>
        <begin position="85"/>
        <end position="117"/>
    </location>
</feature>
<accession>A0A1Y2AZE7</accession>